<evidence type="ECO:0000313" key="6">
    <source>
        <dbReference type="EMBL" id="SVE51208.1"/>
    </source>
</evidence>
<reference evidence="6" key="1">
    <citation type="submission" date="2018-05" db="EMBL/GenBank/DDBJ databases">
        <authorList>
            <person name="Lanie J.A."/>
            <person name="Ng W.-L."/>
            <person name="Kazmierczak K.M."/>
            <person name="Andrzejewski T.M."/>
            <person name="Davidsen T.M."/>
            <person name="Wayne K.J."/>
            <person name="Tettelin H."/>
            <person name="Glass J.I."/>
            <person name="Rusch D."/>
            <person name="Podicherti R."/>
            <person name="Tsui H.-C.T."/>
            <person name="Winkler M.E."/>
        </authorList>
    </citation>
    <scope>NUCLEOTIDE SEQUENCE</scope>
</reference>
<evidence type="ECO:0000259" key="5">
    <source>
        <dbReference type="Pfam" id="PF01266"/>
    </source>
</evidence>
<dbReference type="AlphaFoldDB" id="A0A383E545"/>
<dbReference type="SUPFAM" id="SSF51905">
    <property type="entry name" value="FAD/NAD(P)-binding domain"/>
    <property type="match status" value="1"/>
</dbReference>
<evidence type="ECO:0000256" key="2">
    <source>
        <dbReference type="ARBA" id="ARBA00022630"/>
    </source>
</evidence>
<dbReference type="PANTHER" id="PTHR10961:SF7">
    <property type="entry name" value="FAD DEPENDENT OXIDOREDUCTASE DOMAIN-CONTAINING PROTEIN"/>
    <property type="match status" value="1"/>
</dbReference>
<dbReference type="InterPro" id="IPR045170">
    <property type="entry name" value="MTOX"/>
</dbReference>
<sequence length="212" mass="23558">MSSTSRQYDAVVIGVGGMGSSTLFQLAKRGWKVLGLDKYDIPNALGSSHGSTRIIRLAYHEHPSYIPLMHRAYDLWRELEITINEKLLFTTGSISCGYEGSSMFSGTRYACDLHNIPYEILNARETNKRFPGCSFDNNILSVYQPNGGFLRADRCISAYLSLASDLGAEIHAREPLQTWKSHENGIEITTPNGIYNTSRLIICAGSWASKLV</sequence>
<organism evidence="6">
    <name type="scientific">marine metagenome</name>
    <dbReference type="NCBI Taxonomy" id="408172"/>
    <lineage>
        <taxon>unclassified sequences</taxon>
        <taxon>metagenomes</taxon>
        <taxon>ecological metagenomes</taxon>
    </lineage>
</organism>
<evidence type="ECO:0000256" key="3">
    <source>
        <dbReference type="ARBA" id="ARBA00022827"/>
    </source>
</evidence>
<dbReference type="GO" id="GO:0008115">
    <property type="term" value="F:sarcosine oxidase activity"/>
    <property type="evidence" value="ECO:0007669"/>
    <property type="project" value="TreeGrafter"/>
</dbReference>
<protein>
    <recommendedName>
        <fullName evidence="5">FAD dependent oxidoreductase domain-containing protein</fullName>
    </recommendedName>
</protein>
<dbReference type="Gene3D" id="3.30.9.10">
    <property type="entry name" value="D-Amino Acid Oxidase, subunit A, domain 2"/>
    <property type="match status" value="1"/>
</dbReference>
<dbReference type="Gene3D" id="3.50.50.60">
    <property type="entry name" value="FAD/NAD(P)-binding domain"/>
    <property type="match status" value="1"/>
</dbReference>
<dbReference type="InterPro" id="IPR036188">
    <property type="entry name" value="FAD/NAD-bd_sf"/>
</dbReference>
<dbReference type="GO" id="GO:0050660">
    <property type="term" value="F:flavin adenine dinucleotide binding"/>
    <property type="evidence" value="ECO:0007669"/>
    <property type="project" value="InterPro"/>
</dbReference>
<feature type="domain" description="FAD dependent oxidoreductase" evidence="5">
    <location>
        <begin position="9"/>
        <end position="211"/>
    </location>
</feature>
<dbReference type="PANTHER" id="PTHR10961">
    <property type="entry name" value="PEROXISOMAL SARCOSINE OXIDASE"/>
    <property type="match status" value="1"/>
</dbReference>
<dbReference type="Pfam" id="PF01266">
    <property type="entry name" value="DAO"/>
    <property type="match status" value="1"/>
</dbReference>
<keyword evidence="3" id="KW-0274">FAD</keyword>
<feature type="non-terminal residue" evidence="6">
    <location>
        <position position="212"/>
    </location>
</feature>
<gene>
    <name evidence="6" type="ORF">METZ01_LOCUS504062</name>
</gene>
<comment type="cofactor">
    <cofactor evidence="1">
        <name>FAD</name>
        <dbReference type="ChEBI" id="CHEBI:57692"/>
    </cofactor>
</comment>
<keyword evidence="2" id="KW-0285">Flavoprotein</keyword>
<dbReference type="InterPro" id="IPR006076">
    <property type="entry name" value="FAD-dep_OxRdtase"/>
</dbReference>
<accession>A0A383E545</accession>
<name>A0A383E545_9ZZZZ</name>
<proteinExistence type="predicted"/>
<dbReference type="EMBL" id="UINC01222427">
    <property type="protein sequence ID" value="SVE51208.1"/>
    <property type="molecule type" value="Genomic_DNA"/>
</dbReference>
<evidence type="ECO:0000256" key="4">
    <source>
        <dbReference type="ARBA" id="ARBA00023002"/>
    </source>
</evidence>
<evidence type="ECO:0000256" key="1">
    <source>
        <dbReference type="ARBA" id="ARBA00001974"/>
    </source>
</evidence>
<keyword evidence="4" id="KW-0560">Oxidoreductase</keyword>